<feature type="domain" description="ATP-grasp" evidence="3">
    <location>
        <begin position="282"/>
        <end position="479"/>
    </location>
</feature>
<evidence type="ECO:0000259" key="3">
    <source>
        <dbReference type="PROSITE" id="PS50975"/>
    </source>
</evidence>
<dbReference type="Pfam" id="PF08443">
    <property type="entry name" value="RimK"/>
    <property type="match status" value="1"/>
</dbReference>
<proteinExistence type="predicted"/>
<dbReference type="GO" id="GO:0018169">
    <property type="term" value="F:ribosomal S6-glutamic acid ligase activity"/>
    <property type="evidence" value="ECO:0007669"/>
    <property type="project" value="TreeGrafter"/>
</dbReference>
<dbReference type="EMBL" id="CAADEY010000149">
    <property type="protein sequence ID" value="VFJ66483.1"/>
    <property type="molecule type" value="Genomic_DNA"/>
</dbReference>
<dbReference type="GO" id="GO:0005737">
    <property type="term" value="C:cytoplasm"/>
    <property type="evidence" value="ECO:0007669"/>
    <property type="project" value="TreeGrafter"/>
</dbReference>
<accession>A0A450TMK4</accession>
<sequence>MYKTLIVVDRFSALLGKNNAHIISFEQYLRDYPKLNEPRIRIINLCDTGKYLSEGYYCSLLAEGRRHHVIPCIKTINDMRGGIDLPANTRWLSRREMDTLATLSPADEVLVCLGKAGHPKFQALGNKLFRHYPSPVLTVRYLARENHLRVERGTIHHLDAEQQDFFIGELLGGSGHWLSGSANKAYRWKMAILVNPEERTPPSNKGALARFVRAARKLGMRAELVTANELLDINQYDALFIRETTAIDHHTYTLACVAENSGVVVLDDPSSILRCCNKVYLHDAFQYQNVPSPLTEIVDHHASEEKLNALERIFRYPMVLKMPESSFSQGVFKVRNRTELRERLDHLLHFSALALAQEYLYTEFDWRVGVLNGRAIYACRYYMAPGHWQIYNHDSKRHFSGGYDSLPTFEVPKPILDVALRACKAVGNGLYGVDIKVAENRPYVMEVNDNPNIDHKVEDGYIGEELYMQVMAEFLRRLELRGR</sequence>
<name>A0A450TMK4_9GAMM</name>
<dbReference type="Gene3D" id="3.30.1490.20">
    <property type="entry name" value="ATP-grasp fold, A domain"/>
    <property type="match status" value="1"/>
</dbReference>
<keyword evidence="5" id="KW-0436">Ligase</keyword>
<keyword evidence="2" id="KW-0547">Nucleotide-binding</keyword>
<dbReference type="InterPro" id="IPR013815">
    <property type="entry name" value="ATP_grasp_subdomain_1"/>
</dbReference>
<dbReference type="GO" id="GO:0005524">
    <property type="term" value="F:ATP binding"/>
    <property type="evidence" value="ECO:0007669"/>
    <property type="project" value="UniProtKB-UniRule"/>
</dbReference>
<gene>
    <name evidence="5" type="ORF">BECKDK2373B_GA0170837_12293</name>
    <name evidence="4" type="ORF">BECKDK2373C_GA0170839_11494</name>
</gene>
<dbReference type="AlphaFoldDB" id="A0A450TMK4"/>
<dbReference type="InterPro" id="IPR013651">
    <property type="entry name" value="ATP-grasp_RimK-type"/>
</dbReference>
<organism evidence="5">
    <name type="scientific">Candidatus Kentrum sp. DK</name>
    <dbReference type="NCBI Taxonomy" id="2126562"/>
    <lineage>
        <taxon>Bacteria</taxon>
        <taxon>Pseudomonadati</taxon>
        <taxon>Pseudomonadota</taxon>
        <taxon>Gammaproteobacteria</taxon>
        <taxon>Candidatus Kentrum</taxon>
    </lineage>
</organism>
<dbReference type="InterPro" id="IPR011761">
    <property type="entry name" value="ATP-grasp"/>
</dbReference>
<dbReference type="PANTHER" id="PTHR21621:SF0">
    <property type="entry name" value="BETA-CITRYLGLUTAMATE SYNTHASE B-RELATED"/>
    <property type="match status" value="1"/>
</dbReference>
<evidence type="ECO:0000256" key="2">
    <source>
        <dbReference type="PROSITE-ProRule" id="PRU00409"/>
    </source>
</evidence>
<dbReference type="GO" id="GO:0046872">
    <property type="term" value="F:metal ion binding"/>
    <property type="evidence" value="ECO:0007669"/>
    <property type="project" value="InterPro"/>
</dbReference>
<keyword evidence="2" id="KW-0067">ATP-binding</keyword>
<dbReference type="SUPFAM" id="SSF56059">
    <property type="entry name" value="Glutathione synthetase ATP-binding domain-like"/>
    <property type="match status" value="1"/>
</dbReference>
<dbReference type="InterPro" id="IPR025839">
    <property type="entry name" value="RLAN_dom"/>
</dbReference>
<evidence type="ECO:0000313" key="4">
    <source>
        <dbReference type="EMBL" id="VFJ66483.1"/>
    </source>
</evidence>
<dbReference type="Pfam" id="PF14401">
    <property type="entry name" value="RLAN"/>
    <property type="match status" value="1"/>
</dbReference>
<dbReference type="PANTHER" id="PTHR21621">
    <property type="entry name" value="RIBOSOMAL PROTEIN S6 MODIFICATION PROTEIN"/>
    <property type="match status" value="1"/>
</dbReference>
<dbReference type="PROSITE" id="PS50975">
    <property type="entry name" value="ATP_GRASP"/>
    <property type="match status" value="1"/>
</dbReference>
<dbReference type="GO" id="GO:0009432">
    <property type="term" value="P:SOS response"/>
    <property type="evidence" value="ECO:0007669"/>
    <property type="project" value="TreeGrafter"/>
</dbReference>
<keyword evidence="1" id="KW-0464">Manganese</keyword>
<reference evidence="5" key="1">
    <citation type="submission" date="2019-02" db="EMBL/GenBank/DDBJ databases">
        <authorList>
            <person name="Gruber-Vodicka R. H."/>
            <person name="Seah K. B. B."/>
        </authorList>
    </citation>
    <scope>NUCLEOTIDE SEQUENCE</scope>
    <source>
        <strain evidence="4">BECK_DK161</strain>
        <strain evidence="5">BECK_DK47</strain>
    </source>
</reference>
<evidence type="ECO:0000256" key="1">
    <source>
        <dbReference type="ARBA" id="ARBA00023211"/>
    </source>
</evidence>
<evidence type="ECO:0000313" key="5">
    <source>
        <dbReference type="EMBL" id="VFJ68961.1"/>
    </source>
</evidence>
<dbReference type="EMBL" id="CAADEX010000229">
    <property type="protein sequence ID" value="VFJ68961.1"/>
    <property type="molecule type" value="Genomic_DNA"/>
</dbReference>
<protein>
    <submittedName>
        <fullName evidence="5">Glutathione synthase/RimK-type ligase, ATP-grasp superfamily</fullName>
    </submittedName>
</protein>
<dbReference type="Gene3D" id="3.30.470.20">
    <property type="entry name" value="ATP-grasp fold, B domain"/>
    <property type="match status" value="1"/>
</dbReference>